<evidence type="ECO:0000256" key="2">
    <source>
        <dbReference type="ARBA" id="ARBA00049106"/>
    </source>
</evidence>
<reference evidence="3" key="1">
    <citation type="submission" date="2020-02" db="EMBL/GenBank/DDBJ databases">
        <authorList>
            <person name="Meier V. D."/>
        </authorList>
    </citation>
    <scope>NUCLEOTIDE SEQUENCE</scope>
    <source>
        <strain evidence="3">AVDCRST_MAG54</strain>
    </source>
</reference>
<dbReference type="Gene3D" id="2.30.110.10">
    <property type="entry name" value="Electron Transport, Fmn-binding Protein, Chain A"/>
    <property type="match status" value="1"/>
</dbReference>
<comment type="catalytic activity">
    <reaction evidence="2">
        <text>oxidized coenzyme F420-(gamma-L-Glu)(n) + a quinol + H(+) = reduced coenzyme F420-(gamma-L-Glu)(n) + a quinone</text>
        <dbReference type="Rhea" id="RHEA:39663"/>
        <dbReference type="Rhea" id="RHEA-COMP:12939"/>
        <dbReference type="Rhea" id="RHEA-COMP:14378"/>
        <dbReference type="ChEBI" id="CHEBI:15378"/>
        <dbReference type="ChEBI" id="CHEBI:24646"/>
        <dbReference type="ChEBI" id="CHEBI:132124"/>
        <dbReference type="ChEBI" id="CHEBI:133980"/>
        <dbReference type="ChEBI" id="CHEBI:139511"/>
    </reaction>
</comment>
<evidence type="ECO:0000256" key="1">
    <source>
        <dbReference type="ARBA" id="ARBA00008710"/>
    </source>
</evidence>
<dbReference type="PANTHER" id="PTHR39428">
    <property type="entry name" value="F420H(2)-DEPENDENT QUINONE REDUCTASE RV1261C"/>
    <property type="match status" value="1"/>
</dbReference>
<sequence length="137" mass="15470">MTELNDWNQRIIDEFRTNGGRVGGNFEGAPLLLLHHLGRKSGTERVSPMMYQPVGDDLAVFASKAGADTHPDWYRNLLAHPDVEVEVGTDKVAVRARDLPADEREPIWEKQKQDYPGFAGYESKTARTIPVVLLERR</sequence>
<protein>
    <submittedName>
        <fullName evidence="3">AclJ</fullName>
    </submittedName>
</protein>
<dbReference type="EMBL" id="CADCTH010000150">
    <property type="protein sequence ID" value="CAA9232780.1"/>
    <property type="molecule type" value="Genomic_DNA"/>
</dbReference>
<comment type="similarity">
    <text evidence="1">Belongs to the F420H(2)-dependent quinone reductase family.</text>
</comment>
<dbReference type="SUPFAM" id="SSF50475">
    <property type="entry name" value="FMN-binding split barrel"/>
    <property type="match status" value="1"/>
</dbReference>
<dbReference type="PANTHER" id="PTHR39428:SF1">
    <property type="entry name" value="F420H(2)-DEPENDENT QUINONE REDUCTASE RV1261C"/>
    <property type="match status" value="1"/>
</dbReference>
<dbReference type="InterPro" id="IPR004378">
    <property type="entry name" value="F420H2_quin_Rdtase"/>
</dbReference>
<dbReference type="GO" id="GO:0016491">
    <property type="term" value="F:oxidoreductase activity"/>
    <property type="evidence" value="ECO:0007669"/>
    <property type="project" value="InterPro"/>
</dbReference>
<dbReference type="GO" id="GO:0005886">
    <property type="term" value="C:plasma membrane"/>
    <property type="evidence" value="ECO:0007669"/>
    <property type="project" value="TreeGrafter"/>
</dbReference>
<dbReference type="InterPro" id="IPR012349">
    <property type="entry name" value="Split_barrel_FMN-bd"/>
</dbReference>
<dbReference type="NCBIfam" id="TIGR00026">
    <property type="entry name" value="hi_GC_TIGR00026"/>
    <property type="match status" value="1"/>
</dbReference>
<dbReference type="GO" id="GO:0070967">
    <property type="term" value="F:coenzyme F420 binding"/>
    <property type="evidence" value="ECO:0007669"/>
    <property type="project" value="TreeGrafter"/>
</dbReference>
<evidence type="ECO:0000313" key="3">
    <source>
        <dbReference type="EMBL" id="CAA9232780.1"/>
    </source>
</evidence>
<dbReference type="AlphaFoldDB" id="A0A6J4HU73"/>
<dbReference type="Pfam" id="PF04075">
    <property type="entry name" value="F420H2_quin_red"/>
    <property type="match status" value="1"/>
</dbReference>
<accession>A0A6J4HU73</accession>
<organism evidence="3">
    <name type="scientific">uncultured Actinomycetospora sp</name>
    <dbReference type="NCBI Taxonomy" id="1135996"/>
    <lineage>
        <taxon>Bacteria</taxon>
        <taxon>Bacillati</taxon>
        <taxon>Actinomycetota</taxon>
        <taxon>Actinomycetes</taxon>
        <taxon>Pseudonocardiales</taxon>
        <taxon>Pseudonocardiaceae</taxon>
        <taxon>Actinomycetospora</taxon>
        <taxon>environmental samples</taxon>
    </lineage>
</organism>
<proteinExistence type="inferred from homology"/>
<gene>
    <name evidence="3" type="ORF">AVDCRST_MAG54-1103</name>
</gene>
<name>A0A6J4HU73_9PSEU</name>